<feature type="domain" description="FAD/NAD(P)-binding" evidence="14">
    <location>
        <begin position="6"/>
        <end position="323"/>
    </location>
</feature>
<evidence type="ECO:0000256" key="7">
    <source>
        <dbReference type="ARBA" id="ARBA00023157"/>
    </source>
</evidence>
<evidence type="ECO:0000256" key="11">
    <source>
        <dbReference type="PIRSR" id="PIRSR000350-4"/>
    </source>
</evidence>
<dbReference type="GO" id="GO:0005829">
    <property type="term" value="C:cytosol"/>
    <property type="evidence" value="ECO:0007669"/>
    <property type="project" value="TreeGrafter"/>
</dbReference>
<dbReference type="GO" id="GO:0050660">
    <property type="term" value="F:flavin adenine dinucleotide binding"/>
    <property type="evidence" value="ECO:0007669"/>
    <property type="project" value="InterPro"/>
</dbReference>
<keyword evidence="16" id="KW-1185">Reference proteome</keyword>
<comment type="subunit">
    <text evidence="2">Homodimer.</text>
</comment>
<dbReference type="OrthoDB" id="9764616at2"/>
<dbReference type="Proteomes" id="UP000233293">
    <property type="component" value="Unassembled WGS sequence"/>
</dbReference>
<dbReference type="InterPro" id="IPR004099">
    <property type="entry name" value="Pyr_nucl-diS_OxRdtase_dimer"/>
</dbReference>
<dbReference type="InterPro" id="IPR001100">
    <property type="entry name" value="Pyr_nuc-diS_OxRdtase"/>
</dbReference>
<evidence type="ECO:0000259" key="13">
    <source>
        <dbReference type="Pfam" id="PF02852"/>
    </source>
</evidence>
<gene>
    <name evidence="15" type="ORF">CWS72_07585</name>
</gene>
<protein>
    <submittedName>
        <fullName evidence="15">Glutathione-disulfide reductase</fullName>
    </submittedName>
</protein>
<dbReference type="PRINTS" id="PR00411">
    <property type="entry name" value="PNDRDTASEI"/>
</dbReference>
<reference evidence="16" key="1">
    <citation type="submission" date="2017-12" db="EMBL/GenBank/DDBJ databases">
        <title>Draft genome sequence of Telmatospirillum siberiense 26-4b1T, an acidotolerant peatland alphaproteobacterium potentially involved in sulfur cycling.</title>
        <authorList>
            <person name="Hausmann B."/>
            <person name="Pjevac P."/>
            <person name="Schreck K."/>
            <person name="Herbold C.W."/>
            <person name="Daims H."/>
            <person name="Wagner M."/>
            <person name="Pester M."/>
            <person name="Loy A."/>
        </authorList>
    </citation>
    <scope>NUCLEOTIDE SEQUENCE [LARGE SCALE GENOMIC DNA]</scope>
    <source>
        <strain evidence="16">26-4b1</strain>
    </source>
</reference>
<evidence type="ECO:0000256" key="5">
    <source>
        <dbReference type="ARBA" id="ARBA00022857"/>
    </source>
</evidence>
<evidence type="ECO:0000256" key="3">
    <source>
        <dbReference type="ARBA" id="ARBA00022630"/>
    </source>
</evidence>
<keyword evidence="5" id="KW-0521">NADP</keyword>
<evidence type="ECO:0000313" key="16">
    <source>
        <dbReference type="Proteomes" id="UP000233293"/>
    </source>
</evidence>
<dbReference type="InterPro" id="IPR016156">
    <property type="entry name" value="FAD/NAD-linked_Rdtase_dimer_sf"/>
</dbReference>
<feature type="active site" description="Proton acceptor" evidence="9">
    <location>
        <position position="441"/>
    </location>
</feature>
<keyword evidence="3 12" id="KW-0285">Flavoprotein</keyword>
<evidence type="ECO:0000256" key="9">
    <source>
        <dbReference type="PIRSR" id="PIRSR000350-2"/>
    </source>
</evidence>
<dbReference type="InterPro" id="IPR012999">
    <property type="entry name" value="Pyr_OxRdtase_I_AS"/>
</dbReference>
<evidence type="ECO:0000256" key="2">
    <source>
        <dbReference type="ARBA" id="ARBA00011738"/>
    </source>
</evidence>
<dbReference type="AlphaFoldDB" id="A0A2N3PXF5"/>
<dbReference type="Gene3D" id="3.50.50.60">
    <property type="entry name" value="FAD/NAD(P)-binding domain"/>
    <property type="match status" value="2"/>
</dbReference>
<dbReference type="PIRSF" id="PIRSF000350">
    <property type="entry name" value="Mercury_reductase_MerA"/>
    <property type="match status" value="1"/>
</dbReference>
<evidence type="ECO:0000256" key="10">
    <source>
        <dbReference type="PIRSR" id="PIRSR000350-3"/>
    </source>
</evidence>
<feature type="binding site" evidence="10">
    <location>
        <position position="308"/>
    </location>
    <ligand>
        <name>FAD</name>
        <dbReference type="ChEBI" id="CHEBI:57692"/>
    </ligand>
</feature>
<keyword evidence="10" id="KW-0520">NAD</keyword>
<dbReference type="GO" id="GO:0006749">
    <property type="term" value="P:glutathione metabolic process"/>
    <property type="evidence" value="ECO:0007669"/>
    <property type="project" value="TreeGrafter"/>
</dbReference>
<evidence type="ECO:0000256" key="12">
    <source>
        <dbReference type="RuleBase" id="RU003691"/>
    </source>
</evidence>
<dbReference type="SUPFAM" id="SSF55424">
    <property type="entry name" value="FAD/NAD-linked reductases, dimerisation (C-terminal) domain"/>
    <property type="match status" value="1"/>
</dbReference>
<evidence type="ECO:0000313" key="15">
    <source>
        <dbReference type="EMBL" id="PKU25065.1"/>
    </source>
</evidence>
<dbReference type="InterPro" id="IPR023753">
    <property type="entry name" value="FAD/NAD-binding_dom"/>
</dbReference>
<dbReference type="GO" id="GO:0045454">
    <property type="term" value="P:cell redox homeostasis"/>
    <property type="evidence" value="ECO:0007669"/>
    <property type="project" value="InterPro"/>
</dbReference>
<organism evidence="15 16">
    <name type="scientific">Telmatospirillum siberiense</name>
    <dbReference type="NCBI Taxonomy" id="382514"/>
    <lineage>
        <taxon>Bacteria</taxon>
        <taxon>Pseudomonadati</taxon>
        <taxon>Pseudomonadota</taxon>
        <taxon>Alphaproteobacteria</taxon>
        <taxon>Rhodospirillales</taxon>
        <taxon>Rhodospirillaceae</taxon>
        <taxon>Telmatospirillum</taxon>
    </lineage>
</organism>
<dbReference type="EMBL" id="PIUM01000006">
    <property type="protein sequence ID" value="PKU25065.1"/>
    <property type="molecule type" value="Genomic_DNA"/>
</dbReference>
<dbReference type="Pfam" id="PF02852">
    <property type="entry name" value="Pyr_redox_dim"/>
    <property type="match status" value="1"/>
</dbReference>
<dbReference type="SUPFAM" id="SSF51905">
    <property type="entry name" value="FAD/NAD(P)-binding domain"/>
    <property type="match status" value="1"/>
</dbReference>
<feature type="domain" description="Pyridine nucleotide-disulphide oxidoreductase dimerisation" evidence="13">
    <location>
        <begin position="343"/>
        <end position="451"/>
    </location>
</feature>
<keyword evidence="6 12" id="KW-0560">Oxidoreductase</keyword>
<dbReference type="Gene3D" id="3.30.390.30">
    <property type="match status" value="1"/>
</dbReference>
<dbReference type="PANTHER" id="PTHR42737">
    <property type="entry name" value="GLUTATHIONE REDUCTASE"/>
    <property type="match status" value="1"/>
</dbReference>
<feature type="disulfide bond" description="Redox-active" evidence="11">
    <location>
        <begin position="43"/>
        <end position="48"/>
    </location>
</feature>
<evidence type="ECO:0000256" key="6">
    <source>
        <dbReference type="ARBA" id="ARBA00023002"/>
    </source>
</evidence>
<comment type="caution">
    <text evidence="15">The sequence shown here is derived from an EMBL/GenBank/DDBJ whole genome shotgun (WGS) entry which is preliminary data.</text>
</comment>
<name>A0A2N3PXF5_9PROT</name>
<feature type="binding site" evidence="10">
    <location>
        <begin position="174"/>
        <end position="181"/>
    </location>
    <ligand>
        <name>NAD(+)</name>
        <dbReference type="ChEBI" id="CHEBI:57540"/>
    </ligand>
</feature>
<dbReference type="RefSeq" id="WP_101249992.1">
    <property type="nucleotide sequence ID" value="NZ_PIUM01000006.1"/>
</dbReference>
<dbReference type="PROSITE" id="PS00076">
    <property type="entry name" value="PYRIDINE_REDOX_1"/>
    <property type="match status" value="1"/>
</dbReference>
<proteinExistence type="inferred from homology"/>
<dbReference type="PRINTS" id="PR00368">
    <property type="entry name" value="FADPNR"/>
</dbReference>
<sequence>MSEFDYDLFIVGAGSAGVRAGRLAATSGARVAIAEERRVGGTCVLRGCVPKKLLVIGSHFAEDFADAPAYGWTVPTPSFDWPRLIAAKNRELDRLHGIYRRLLSDAGVTVLEGRAKLAGPGRIGLGSRTISAERIIVATGGWPVLPDIPGIGHAITSNEALDLPALPKRLAIVGGGYIAVEFAGLFNALGVEVTLFTRGDLPLRGFDEDVRLTLAEEMAKKGIAIRSRTRVSAIERGGDGTLRLDLVDQDGSAGRAFEADCVLYATGRHPNSRGIGLEETGVAVDELGAIRVDEFSQTSVPGIFALGDVTNRMALTPVALAEARCLIEGLYHGRPRAMDYSLVPSAVFSQPAVATVGLGEAAARQRWGEVDIYVTWFRSLRHTLTGRDEQVMMKLVVKRDDQRVVGCHMVGAEAPEIVQGLAVALTAGATKKDFDATIGIHPTVAEEWVTLREKRPETSL</sequence>
<dbReference type="Pfam" id="PF07992">
    <property type="entry name" value="Pyr_redox_2"/>
    <property type="match status" value="1"/>
</dbReference>
<dbReference type="PANTHER" id="PTHR42737:SF2">
    <property type="entry name" value="GLUTATHIONE REDUCTASE"/>
    <property type="match status" value="1"/>
</dbReference>
<dbReference type="InterPro" id="IPR046952">
    <property type="entry name" value="GSHR/TRXR-like"/>
</dbReference>
<dbReference type="InterPro" id="IPR036188">
    <property type="entry name" value="FAD/NAD-bd_sf"/>
</dbReference>
<evidence type="ECO:0000256" key="4">
    <source>
        <dbReference type="ARBA" id="ARBA00022827"/>
    </source>
</evidence>
<evidence type="ECO:0000259" key="14">
    <source>
        <dbReference type="Pfam" id="PF07992"/>
    </source>
</evidence>
<feature type="binding site" evidence="10">
    <location>
        <position position="52"/>
    </location>
    <ligand>
        <name>FAD</name>
        <dbReference type="ChEBI" id="CHEBI:57692"/>
    </ligand>
</feature>
<accession>A0A2N3PXF5</accession>
<evidence type="ECO:0000256" key="1">
    <source>
        <dbReference type="ARBA" id="ARBA00007532"/>
    </source>
</evidence>
<dbReference type="GO" id="GO:0034599">
    <property type="term" value="P:cellular response to oxidative stress"/>
    <property type="evidence" value="ECO:0007669"/>
    <property type="project" value="TreeGrafter"/>
</dbReference>
<evidence type="ECO:0000256" key="8">
    <source>
        <dbReference type="ARBA" id="ARBA00023284"/>
    </source>
</evidence>
<keyword evidence="7" id="KW-1015">Disulfide bond</keyword>
<keyword evidence="10" id="KW-0547">Nucleotide-binding</keyword>
<dbReference type="NCBIfam" id="NF004776">
    <property type="entry name" value="PRK06116.1"/>
    <property type="match status" value="1"/>
</dbReference>
<dbReference type="GO" id="GO:0004362">
    <property type="term" value="F:glutathione-disulfide reductase (NADPH) activity"/>
    <property type="evidence" value="ECO:0007669"/>
    <property type="project" value="TreeGrafter"/>
</dbReference>
<keyword evidence="4 10" id="KW-0274">FAD</keyword>
<feature type="binding site" evidence="10">
    <location>
        <position position="267"/>
    </location>
    <ligand>
        <name>NAD(+)</name>
        <dbReference type="ChEBI" id="CHEBI:57540"/>
    </ligand>
</feature>
<dbReference type="FunFam" id="3.50.50.60:FF:000051">
    <property type="entry name" value="Glutathione reductase"/>
    <property type="match status" value="1"/>
</dbReference>
<keyword evidence="8 12" id="KW-0676">Redox-active center</keyword>
<comment type="similarity">
    <text evidence="1 12">Belongs to the class-I pyridine nucleotide-disulfide oxidoreductase family.</text>
</comment>
<comment type="cofactor">
    <cofactor evidence="10">
        <name>FAD</name>
        <dbReference type="ChEBI" id="CHEBI:57692"/>
    </cofactor>
    <text evidence="10">Binds 1 FAD per subunit.</text>
</comment>